<protein>
    <recommendedName>
        <fullName evidence="2">Lipoprotein</fullName>
    </recommendedName>
</protein>
<name>A0A749PKA2_SALER</name>
<dbReference type="AlphaFoldDB" id="A0A749PKA2"/>
<evidence type="ECO:0008006" key="2">
    <source>
        <dbReference type="Google" id="ProtNLM"/>
    </source>
</evidence>
<accession>A0A749PKA2</accession>
<evidence type="ECO:0000313" key="1">
    <source>
        <dbReference type="EMBL" id="HAF5756228.1"/>
    </source>
</evidence>
<gene>
    <name evidence="1" type="ORF">G8N42_001618</name>
</gene>
<dbReference type="EMBL" id="DAAVUQ010000004">
    <property type="protein sequence ID" value="HAF5756228.1"/>
    <property type="molecule type" value="Genomic_DNA"/>
</dbReference>
<dbReference type="PROSITE" id="PS51257">
    <property type="entry name" value="PROKAR_LIPOPROTEIN"/>
    <property type="match status" value="1"/>
</dbReference>
<comment type="caution">
    <text evidence="1">The sequence shown here is derived from an EMBL/GenBank/DDBJ whole genome shotgun (WGS) entry which is preliminary data.</text>
</comment>
<proteinExistence type="predicted"/>
<reference evidence="1" key="1">
    <citation type="journal article" date="2018" name="Genome Biol.">
        <title>SKESA: strategic k-mer extension for scrupulous assemblies.</title>
        <authorList>
            <person name="Souvorov A."/>
            <person name="Agarwala R."/>
            <person name="Lipman D.J."/>
        </authorList>
    </citation>
    <scope>NUCLEOTIDE SEQUENCE</scope>
    <source>
        <strain evidence="1">MA.CK_00/00004035</strain>
    </source>
</reference>
<organism evidence="1">
    <name type="scientific">Salmonella enterica</name>
    <name type="common">Salmonella choleraesuis</name>
    <dbReference type="NCBI Taxonomy" id="28901"/>
    <lineage>
        <taxon>Bacteria</taxon>
        <taxon>Pseudomonadati</taxon>
        <taxon>Pseudomonadota</taxon>
        <taxon>Gammaproteobacteria</taxon>
        <taxon>Enterobacterales</taxon>
        <taxon>Enterobacteriaceae</taxon>
        <taxon>Salmonella</taxon>
    </lineage>
</organism>
<reference evidence="1" key="2">
    <citation type="submission" date="2020-02" db="EMBL/GenBank/DDBJ databases">
        <authorList>
            <consortium name="NCBI Pathogen Detection Project"/>
        </authorList>
    </citation>
    <scope>NUCLEOTIDE SEQUENCE</scope>
    <source>
        <strain evidence="1">MA.CK_00/00004035</strain>
    </source>
</reference>
<sequence length="164" mass="18540">MNKLLMISFIALLTGCASQIYHPQTYPAYESSAPTVSSFKKCTPLEITKHQGAVTKSEFLKDINNYAMFIEVQNFISKDEEESLRKFGWNADASSAIADCSSNQMMAALNAMKSPFNELKSKTKNKEEKKALISAYSAWEIYIKNPSPQTKQKFEEDTSYYSNL</sequence>